<proteinExistence type="predicted"/>
<dbReference type="Proteomes" id="UP001163046">
    <property type="component" value="Unassembled WGS sequence"/>
</dbReference>
<dbReference type="GO" id="GO:0000149">
    <property type="term" value="F:SNARE binding"/>
    <property type="evidence" value="ECO:0007669"/>
    <property type="project" value="TreeGrafter"/>
</dbReference>
<accession>A0A9W9ZWR8</accession>
<dbReference type="Pfam" id="PF06046">
    <property type="entry name" value="Sec6"/>
    <property type="match status" value="1"/>
</dbReference>
<dbReference type="PANTHER" id="PTHR21292">
    <property type="entry name" value="EXOCYST COMPLEX COMPONENT SEC6-RELATED"/>
    <property type="match status" value="1"/>
</dbReference>
<dbReference type="EMBL" id="MU825436">
    <property type="protein sequence ID" value="KAJ7389298.1"/>
    <property type="molecule type" value="Genomic_DNA"/>
</dbReference>
<protein>
    <recommendedName>
        <fullName evidence="4">Exocyst complex component 3</fullName>
    </recommendedName>
</protein>
<dbReference type="PANTHER" id="PTHR21292:SF1">
    <property type="entry name" value="EXOCYST COMPLEX COMPONENT 3"/>
    <property type="match status" value="1"/>
</dbReference>
<dbReference type="GO" id="GO:0000145">
    <property type="term" value="C:exocyst"/>
    <property type="evidence" value="ECO:0007669"/>
    <property type="project" value="InterPro"/>
</dbReference>
<evidence type="ECO:0000313" key="3">
    <source>
        <dbReference type="Proteomes" id="UP001163046"/>
    </source>
</evidence>
<organism evidence="2 3">
    <name type="scientific">Desmophyllum pertusum</name>
    <dbReference type="NCBI Taxonomy" id="174260"/>
    <lineage>
        <taxon>Eukaryota</taxon>
        <taxon>Metazoa</taxon>
        <taxon>Cnidaria</taxon>
        <taxon>Anthozoa</taxon>
        <taxon>Hexacorallia</taxon>
        <taxon>Scleractinia</taxon>
        <taxon>Caryophylliina</taxon>
        <taxon>Caryophylliidae</taxon>
        <taxon>Desmophyllum</taxon>
    </lineage>
</organism>
<dbReference type="OrthoDB" id="10047020at2759"/>
<dbReference type="AlphaFoldDB" id="A0A9W9ZWR8"/>
<evidence type="ECO:0000313" key="2">
    <source>
        <dbReference type="EMBL" id="KAJ7389298.1"/>
    </source>
</evidence>
<dbReference type="GO" id="GO:0006887">
    <property type="term" value="P:exocytosis"/>
    <property type="evidence" value="ECO:0007669"/>
    <property type="project" value="InterPro"/>
</dbReference>
<dbReference type="InterPro" id="IPR010326">
    <property type="entry name" value="EXOC3/Sec6"/>
</dbReference>
<evidence type="ECO:0008006" key="4">
    <source>
        <dbReference type="Google" id="ProtNLM"/>
    </source>
</evidence>
<reference evidence="2" key="1">
    <citation type="submission" date="2023-01" db="EMBL/GenBank/DDBJ databases">
        <title>Genome assembly of the deep-sea coral Lophelia pertusa.</title>
        <authorList>
            <person name="Herrera S."/>
            <person name="Cordes E."/>
        </authorList>
    </citation>
    <scope>NUCLEOTIDE SEQUENCE</scope>
    <source>
        <strain evidence="2">USNM1676648</strain>
        <tissue evidence="2">Polyp</tissue>
    </source>
</reference>
<comment type="caution">
    <text evidence="2">The sequence shown here is derived from an EMBL/GenBank/DDBJ whole genome shotgun (WGS) entry which is preliminary data.</text>
</comment>
<dbReference type="GO" id="GO:0051601">
    <property type="term" value="P:exocyst localization"/>
    <property type="evidence" value="ECO:0007669"/>
    <property type="project" value="TreeGrafter"/>
</dbReference>
<gene>
    <name evidence="2" type="ORF">OS493_032458</name>
</gene>
<keyword evidence="3" id="KW-1185">Reference proteome</keyword>
<evidence type="ECO:0000256" key="1">
    <source>
        <dbReference type="SAM" id="MobiDB-lite"/>
    </source>
</evidence>
<feature type="region of interest" description="Disordered" evidence="1">
    <location>
        <begin position="234"/>
        <end position="256"/>
    </location>
</feature>
<sequence>MSVDIQKWKAEAHENAAKTVANMLQHPDSLDKVEQWRRRYMRNKASAEARLKTAVQSQLDGVRTGLYQLHSGLHEIKEIKQSMNEVDSMCKNVEYLAEELHTVRECQKYQSKLSKAFEHLNLIFTVPESVKKTEALINEGKLLLAHKCLSDLEATRDELLFEVHKMGQEEEGAKPDKTPLYQYFEAVKKLSLIPLGNSAGFVLGRVLSTVRSDPAKLVTALRIVERETRADRRAQEREESIGFSVPGRPRNGERRQSRIESLDMELQDRLDDKMWLVKHLERTRQRLLDDLIVVKNLCQPCFPPSYNIFDRYIKMYHKSLSAMLERFVLEERLDSNECISLLTWIKEYKGTDLMSHPELQIDVEFLGRTVVA</sequence>
<name>A0A9W9ZWR8_9CNID</name>